<keyword evidence="1" id="KW-0812">Transmembrane</keyword>
<keyword evidence="1" id="KW-0472">Membrane</keyword>
<comment type="caution">
    <text evidence="2">The sequence shown here is derived from an EMBL/GenBank/DDBJ whole genome shotgun (WGS) entry which is preliminary data.</text>
</comment>
<reference evidence="2 3" key="1">
    <citation type="journal article" date="2016" name="Nat. Commun.">
        <title>Thousands of microbial genomes shed light on interconnected biogeochemical processes in an aquifer system.</title>
        <authorList>
            <person name="Anantharaman K."/>
            <person name="Brown C.T."/>
            <person name="Hug L.A."/>
            <person name="Sharon I."/>
            <person name="Castelle C.J."/>
            <person name="Probst A.J."/>
            <person name="Thomas B.C."/>
            <person name="Singh A."/>
            <person name="Wilkins M.J."/>
            <person name="Karaoz U."/>
            <person name="Brodie E.L."/>
            <person name="Williams K.H."/>
            <person name="Hubbard S.S."/>
            <person name="Banfield J.F."/>
        </authorList>
    </citation>
    <scope>NUCLEOTIDE SEQUENCE [LARGE SCALE GENOMIC DNA]</scope>
</reference>
<sequence>MNVRKHTKTTSASLFFILVFIVCNLLLLDYVIVRTFIRESFVLGDATMAAVATQCPAGCLTAINKLAGTTAGGSTAKEYYIPLGTGTNATSEWVDVVGASAYVDTAQYPRIKKVIFEATVAVPTGNQTVYVRLFNATDKHPVWFSEVSMNTTGPSALTSSPITLDKGNKLYQVQMKTQLKFTANLSQARIHITTY</sequence>
<evidence type="ECO:0000256" key="1">
    <source>
        <dbReference type="SAM" id="Phobius"/>
    </source>
</evidence>
<organism evidence="2 3">
    <name type="scientific">Candidatus Gottesmanbacteria bacterium RIFOXYB1_FULL_47_11</name>
    <dbReference type="NCBI Taxonomy" id="1798401"/>
    <lineage>
        <taxon>Bacteria</taxon>
        <taxon>Candidatus Gottesmaniibacteriota</taxon>
    </lineage>
</organism>
<evidence type="ECO:0000313" key="2">
    <source>
        <dbReference type="EMBL" id="OGG34753.1"/>
    </source>
</evidence>
<dbReference type="Proteomes" id="UP000176186">
    <property type="component" value="Unassembled WGS sequence"/>
</dbReference>
<protein>
    <submittedName>
        <fullName evidence="2">Uncharacterized protein</fullName>
    </submittedName>
</protein>
<dbReference type="EMBL" id="MFKE01000023">
    <property type="protein sequence ID" value="OGG34753.1"/>
    <property type="molecule type" value="Genomic_DNA"/>
</dbReference>
<accession>A0A1F6BD79</accession>
<feature type="transmembrane region" description="Helical" evidence="1">
    <location>
        <begin position="12"/>
        <end position="33"/>
    </location>
</feature>
<name>A0A1F6BD79_9BACT</name>
<keyword evidence="1" id="KW-1133">Transmembrane helix</keyword>
<dbReference type="AlphaFoldDB" id="A0A1F6BD79"/>
<gene>
    <name evidence="2" type="ORF">A2363_03285</name>
</gene>
<evidence type="ECO:0000313" key="3">
    <source>
        <dbReference type="Proteomes" id="UP000176186"/>
    </source>
</evidence>
<proteinExistence type="predicted"/>